<evidence type="ECO:0000313" key="3">
    <source>
        <dbReference type="Proteomes" id="UP000192391"/>
    </source>
</evidence>
<dbReference type="Pfam" id="PF18978">
    <property type="entry name" value="DUF5714"/>
    <property type="match status" value="1"/>
</dbReference>
<dbReference type="AlphaFoldDB" id="A0AAC9QUE2"/>
<dbReference type="KEGG" id="elim:B2M23_10705"/>
<reference evidence="3" key="1">
    <citation type="journal article" date="2017" name="Sci. Rep.">
        <title>Determination of the Genome and Primary Transcriptome of Syngas Fermenting Eubacterium limosum ATCC 8486.</title>
        <authorList>
            <person name="Song Y."/>
            <person name="Shin J."/>
            <person name="Jeong Y."/>
            <person name="Jin S."/>
            <person name="Lee J.K."/>
            <person name="Kim D.R."/>
            <person name="Kim S.C."/>
            <person name="Cho S."/>
            <person name="Cho B.K."/>
        </authorList>
    </citation>
    <scope>NUCLEOTIDE SEQUENCE [LARGE SCALE GENOMIC DNA]</scope>
    <source>
        <strain evidence="3">ATCC 8486</strain>
    </source>
</reference>
<evidence type="ECO:0000313" key="2">
    <source>
        <dbReference type="EMBL" id="ARD65975.1"/>
    </source>
</evidence>
<gene>
    <name evidence="2" type="ORF">B2M23_10705</name>
</gene>
<sequence length="197" mass="22071">MRSEEMETCFDGYAYITEECLGVFRMDKPIVPAELAVQIMKHPEFPMHYPYHHYLVPAVMLTAVYRLRSEAEEALRAALEEAKSRALNVLKGFCGLYGDCGAAVGLGIFMSILTGTTPHSEETWAMTNRITAGSLMKIAEIDGPRCCKRNCFLALQYAVPFLKEALDIRLEAPEEMECTFSAMNEDCKGDACPFFRA</sequence>
<organism evidence="2 3">
    <name type="scientific">Eubacterium limosum</name>
    <dbReference type="NCBI Taxonomy" id="1736"/>
    <lineage>
        <taxon>Bacteria</taxon>
        <taxon>Bacillati</taxon>
        <taxon>Bacillota</taxon>
        <taxon>Clostridia</taxon>
        <taxon>Eubacteriales</taxon>
        <taxon>Eubacteriaceae</taxon>
        <taxon>Eubacterium</taxon>
    </lineage>
</organism>
<feature type="domain" description="DUF5714" evidence="1">
    <location>
        <begin position="31"/>
        <end position="195"/>
    </location>
</feature>
<accession>A0AAC9QUE2</accession>
<evidence type="ECO:0000259" key="1">
    <source>
        <dbReference type="Pfam" id="PF18978"/>
    </source>
</evidence>
<name>A0AAC9QUE2_EUBLI</name>
<dbReference type="EMBL" id="CP019962">
    <property type="protein sequence ID" value="ARD65975.1"/>
    <property type="molecule type" value="Genomic_DNA"/>
</dbReference>
<dbReference type="Proteomes" id="UP000192391">
    <property type="component" value="Chromosome"/>
</dbReference>
<proteinExistence type="predicted"/>
<dbReference type="InterPro" id="IPR043768">
    <property type="entry name" value="DUF5714"/>
</dbReference>
<protein>
    <recommendedName>
        <fullName evidence="1">DUF5714 domain-containing protein</fullName>
    </recommendedName>
</protein>